<dbReference type="Proteomes" id="UP000006766">
    <property type="component" value="Unassembled WGS sequence"/>
</dbReference>
<comment type="caution">
    <text evidence="1">The sequence shown here is derived from an EMBL/GenBank/DDBJ whole genome shotgun (WGS) entry which is preliminary data.</text>
</comment>
<sequence length="46" mass="5311">MIILSAISRVFWLKNTKAGSYQFMDLNTHQNTKMQTLALSNIDHKT</sequence>
<dbReference type="EMBL" id="AMOV01000002">
    <property type="protein sequence ID" value="EKE92558.1"/>
    <property type="molecule type" value="Genomic_DNA"/>
</dbReference>
<accession>K2KX61</accession>
<protein>
    <submittedName>
        <fullName evidence="1">Putative pyrazinamidase/nicotinamidase</fullName>
    </submittedName>
</protein>
<proteinExistence type="predicted"/>
<organism evidence="1 2">
    <name type="scientific">Helicobacter pylori R038b</name>
    <dbReference type="NCBI Taxonomy" id="1145115"/>
    <lineage>
        <taxon>Bacteria</taxon>
        <taxon>Pseudomonadati</taxon>
        <taxon>Campylobacterota</taxon>
        <taxon>Epsilonproteobacteria</taxon>
        <taxon>Campylobacterales</taxon>
        <taxon>Helicobacteraceae</taxon>
        <taxon>Helicobacter</taxon>
    </lineage>
</organism>
<evidence type="ECO:0000313" key="2">
    <source>
        <dbReference type="Proteomes" id="UP000006766"/>
    </source>
</evidence>
<dbReference type="RefSeq" id="WP_000584937.1">
    <property type="nucleotide sequence ID" value="NZ_AMOV01000002.1"/>
</dbReference>
<gene>
    <name evidence="1" type="ORF">OUM_0495</name>
</gene>
<evidence type="ECO:0000313" key="1">
    <source>
        <dbReference type="EMBL" id="EKE92558.1"/>
    </source>
</evidence>
<reference evidence="1 2" key="1">
    <citation type="journal article" date="2013" name="Pathog. Dis.">
        <title>Genome sequences of 65 Helicobacter pylori strains isolated from asymptomatic individuals and patients with gastric cancer, peptic ulcer disease, or gastritis.</title>
        <authorList>
            <person name="Blanchard T.G."/>
            <person name="Czinn S.J."/>
            <person name="Correa P."/>
            <person name="Nakazawa T."/>
            <person name="Keelan M."/>
            <person name="Morningstar L."/>
            <person name="Santana-Cruz I."/>
            <person name="Maroo A."/>
            <person name="McCracken C."/>
            <person name="Shefchek K."/>
            <person name="Daugherty S."/>
            <person name="Song Y."/>
            <person name="Fraser C.M."/>
            <person name="Fricke W.F."/>
        </authorList>
    </citation>
    <scope>NUCLEOTIDE SEQUENCE [LARGE SCALE GENOMIC DNA]</scope>
    <source>
        <strain evidence="1 2">R038b</strain>
    </source>
</reference>
<dbReference type="PATRIC" id="fig|1145115.3.peg.481"/>
<name>K2KX61_HELPX</name>
<dbReference type="AlphaFoldDB" id="K2KX61"/>